<keyword evidence="2" id="KW-1133">Transmembrane helix</keyword>
<evidence type="ECO:0000256" key="1">
    <source>
        <dbReference type="SAM" id="MobiDB-lite"/>
    </source>
</evidence>
<feature type="transmembrane region" description="Helical" evidence="2">
    <location>
        <begin position="18"/>
        <end position="39"/>
    </location>
</feature>
<gene>
    <name evidence="3" type="ORF">FP2506_06556</name>
</gene>
<dbReference type="RefSeq" id="WP_007066453.1">
    <property type="nucleotide sequence ID" value="NZ_DS022272.1"/>
</dbReference>
<sequence>MSQHDPKDVRQGGSGTRVLVILIAALAVAALVAVFMGGFGSSQPGTSPELEAEGAAPAQSVSEQESEMVAPEADTGSGGG</sequence>
<comment type="caution">
    <text evidence="3">The sequence shown here is derived from an EMBL/GenBank/DDBJ whole genome shotgun (WGS) entry which is preliminary data.</text>
</comment>
<proteinExistence type="predicted"/>
<dbReference type="Proteomes" id="UP000004310">
    <property type="component" value="Unassembled WGS sequence"/>
</dbReference>
<dbReference type="HOGENOM" id="CLU_2584663_0_0_5"/>
<organism evidence="3 4">
    <name type="scientific">Fulvimarina pelagi HTCC2506</name>
    <dbReference type="NCBI Taxonomy" id="314231"/>
    <lineage>
        <taxon>Bacteria</taxon>
        <taxon>Pseudomonadati</taxon>
        <taxon>Pseudomonadota</taxon>
        <taxon>Alphaproteobacteria</taxon>
        <taxon>Hyphomicrobiales</taxon>
        <taxon>Aurantimonadaceae</taxon>
        <taxon>Fulvimarina</taxon>
    </lineage>
</organism>
<dbReference type="AlphaFoldDB" id="Q0G785"/>
<evidence type="ECO:0000313" key="4">
    <source>
        <dbReference type="Proteomes" id="UP000004310"/>
    </source>
</evidence>
<reference evidence="3 4" key="1">
    <citation type="journal article" date="2010" name="J. Bacteriol.">
        <title>Genome sequence of Fulvimarina pelagi HTCC2506T, a Mn(II)-oxidizing alphaproteobacterium possessing an aerobic anoxygenic photosynthetic gene cluster and Xanthorhodopsin.</title>
        <authorList>
            <person name="Kang I."/>
            <person name="Oh H.M."/>
            <person name="Lim S.I."/>
            <person name="Ferriera S."/>
            <person name="Giovannoni S.J."/>
            <person name="Cho J.C."/>
        </authorList>
    </citation>
    <scope>NUCLEOTIDE SEQUENCE [LARGE SCALE GENOMIC DNA]</scope>
    <source>
        <strain evidence="3 4">HTCC2506</strain>
    </source>
</reference>
<protein>
    <submittedName>
        <fullName evidence="3">Uncharacterized protein</fullName>
    </submittedName>
</protein>
<evidence type="ECO:0000313" key="3">
    <source>
        <dbReference type="EMBL" id="EAU42479.1"/>
    </source>
</evidence>
<feature type="region of interest" description="Disordered" evidence="1">
    <location>
        <begin position="42"/>
        <end position="80"/>
    </location>
</feature>
<dbReference type="EMBL" id="AATP01000001">
    <property type="protein sequence ID" value="EAU42479.1"/>
    <property type="molecule type" value="Genomic_DNA"/>
</dbReference>
<accession>Q0G785</accession>
<dbReference type="STRING" id="217511.GCA_001463845_00091"/>
<name>Q0G785_9HYPH</name>
<keyword evidence="2" id="KW-0472">Membrane</keyword>
<evidence type="ECO:0000256" key="2">
    <source>
        <dbReference type="SAM" id="Phobius"/>
    </source>
</evidence>
<keyword evidence="4" id="KW-1185">Reference proteome</keyword>
<keyword evidence="2" id="KW-0812">Transmembrane</keyword>